<feature type="signal peptide" evidence="2">
    <location>
        <begin position="1"/>
        <end position="23"/>
    </location>
</feature>
<comment type="caution">
    <text evidence="3">The sequence shown here is derived from an EMBL/GenBank/DDBJ whole genome shotgun (WGS) entry which is preliminary data.</text>
</comment>
<keyword evidence="4" id="KW-1185">Reference proteome</keyword>
<dbReference type="EMBL" id="JARIHO010000041">
    <property type="protein sequence ID" value="KAJ7327574.1"/>
    <property type="molecule type" value="Genomic_DNA"/>
</dbReference>
<sequence length="360" mass="38885">MVQNLCYMCAPLLGLTATSKAVACDGCGNHCDGSHQNPGLSRTTQTVTSWQHPVGNPVRWRPSYQPMAQSPANSTLIAQNPVFPVIFLSPPRVTSYAAASAQAAVGLTWHSPYIPAPIGGAQWPIQQWAPVPAAPRSTRKWGVRKIRSLTPPRRPPPPKTITLPRAEASSTAPTPLPIAYQSLTLLLNDINRLLLTPHEGREFDFRGTCAVVADRQDSGEEALKARVRHVAWGLLDRTVLAFDVHNLAVHASARAAVATTQSAAIWMGAPPDSRLQQSGKGKGEECPCARCEHILTISVMLEEKKRAADSAGRDLRNEVSLFSGLARVEELVRADVILTWTDAADVCAPEFCALATTQHP</sequence>
<evidence type="ECO:0000313" key="4">
    <source>
        <dbReference type="Proteomes" id="UP001218218"/>
    </source>
</evidence>
<keyword evidence="2" id="KW-0732">Signal</keyword>
<dbReference type="Proteomes" id="UP001218218">
    <property type="component" value="Unassembled WGS sequence"/>
</dbReference>
<accession>A0AAD7EIS3</accession>
<protein>
    <submittedName>
        <fullName evidence="3">Uncharacterized protein</fullName>
    </submittedName>
</protein>
<evidence type="ECO:0000256" key="2">
    <source>
        <dbReference type="SAM" id="SignalP"/>
    </source>
</evidence>
<feature type="region of interest" description="Disordered" evidence="1">
    <location>
        <begin position="147"/>
        <end position="170"/>
    </location>
</feature>
<organism evidence="3 4">
    <name type="scientific">Mycena albidolilacea</name>
    <dbReference type="NCBI Taxonomy" id="1033008"/>
    <lineage>
        <taxon>Eukaryota</taxon>
        <taxon>Fungi</taxon>
        <taxon>Dikarya</taxon>
        <taxon>Basidiomycota</taxon>
        <taxon>Agaricomycotina</taxon>
        <taxon>Agaricomycetes</taxon>
        <taxon>Agaricomycetidae</taxon>
        <taxon>Agaricales</taxon>
        <taxon>Marasmiineae</taxon>
        <taxon>Mycenaceae</taxon>
        <taxon>Mycena</taxon>
    </lineage>
</organism>
<proteinExistence type="predicted"/>
<feature type="chain" id="PRO_5042232780" evidence="2">
    <location>
        <begin position="24"/>
        <end position="360"/>
    </location>
</feature>
<name>A0AAD7EIS3_9AGAR</name>
<evidence type="ECO:0000256" key="1">
    <source>
        <dbReference type="SAM" id="MobiDB-lite"/>
    </source>
</evidence>
<evidence type="ECO:0000313" key="3">
    <source>
        <dbReference type="EMBL" id="KAJ7327574.1"/>
    </source>
</evidence>
<gene>
    <name evidence="3" type="ORF">DFH08DRAFT_816416</name>
</gene>
<dbReference type="AlphaFoldDB" id="A0AAD7EIS3"/>
<reference evidence="3" key="1">
    <citation type="submission" date="2023-03" db="EMBL/GenBank/DDBJ databases">
        <title>Massive genome expansion in bonnet fungi (Mycena s.s.) driven by repeated elements and novel gene families across ecological guilds.</title>
        <authorList>
            <consortium name="Lawrence Berkeley National Laboratory"/>
            <person name="Harder C.B."/>
            <person name="Miyauchi S."/>
            <person name="Viragh M."/>
            <person name="Kuo A."/>
            <person name="Thoen E."/>
            <person name="Andreopoulos B."/>
            <person name="Lu D."/>
            <person name="Skrede I."/>
            <person name="Drula E."/>
            <person name="Henrissat B."/>
            <person name="Morin E."/>
            <person name="Kohler A."/>
            <person name="Barry K."/>
            <person name="LaButti K."/>
            <person name="Morin E."/>
            <person name="Salamov A."/>
            <person name="Lipzen A."/>
            <person name="Mereny Z."/>
            <person name="Hegedus B."/>
            <person name="Baldrian P."/>
            <person name="Stursova M."/>
            <person name="Weitz H."/>
            <person name="Taylor A."/>
            <person name="Grigoriev I.V."/>
            <person name="Nagy L.G."/>
            <person name="Martin F."/>
            <person name="Kauserud H."/>
        </authorList>
    </citation>
    <scope>NUCLEOTIDE SEQUENCE</scope>
    <source>
        <strain evidence="3">CBHHK002</strain>
    </source>
</reference>